<reference evidence="4 5" key="1">
    <citation type="submission" date="2020-04" db="EMBL/GenBank/DDBJ databases">
        <authorList>
            <person name="Klaysubun C."/>
            <person name="Duangmal K."/>
            <person name="Lipun K."/>
        </authorList>
    </citation>
    <scope>NUCLEOTIDE SEQUENCE [LARGE SCALE GENOMIC DNA]</scope>
    <source>
        <strain evidence="4 5">K10HN5</strain>
    </source>
</reference>
<keyword evidence="2" id="KW-0460">Magnesium</keyword>
<gene>
    <name evidence="4" type="ORF">HF526_15520</name>
</gene>
<evidence type="ECO:0000313" key="5">
    <source>
        <dbReference type="Proteomes" id="UP000820669"/>
    </source>
</evidence>
<organism evidence="4 5">
    <name type="scientific">Pseudonocardia acidicola</name>
    <dbReference type="NCBI Taxonomy" id="2724939"/>
    <lineage>
        <taxon>Bacteria</taxon>
        <taxon>Bacillati</taxon>
        <taxon>Actinomycetota</taxon>
        <taxon>Actinomycetes</taxon>
        <taxon>Pseudonocardiales</taxon>
        <taxon>Pseudonocardiaceae</taxon>
        <taxon>Pseudonocardia</taxon>
    </lineage>
</organism>
<keyword evidence="3" id="KW-0808">Transferase</keyword>
<evidence type="ECO:0000313" key="4">
    <source>
        <dbReference type="EMBL" id="NMH98705.1"/>
    </source>
</evidence>
<comment type="similarity">
    <text evidence="3">Belongs to the FPP/GGPP synthase family.</text>
</comment>
<keyword evidence="5" id="KW-1185">Reference proteome</keyword>
<dbReference type="Gene3D" id="1.10.600.10">
    <property type="entry name" value="Farnesyl Diphosphate Synthase"/>
    <property type="match status" value="1"/>
</dbReference>
<dbReference type="InterPro" id="IPR000092">
    <property type="entry name" value="Polyprenyl_synt"/>
</dbReference>
<evidence type="ECO:0000256" key="3">
    <source>
        <dbReference type="RuleBase" id="RU004466"/>
    </source>
</evidence>
<name>A0ABX1SAX2_9PSEU</name>
<dbReference type="InterPro" id="IPR008949">
    <property type="entry name" value="Isoprenoid_synthase_dom_sf"/>
</dbReference>
<accession>A0ABX1SAX2</accession>
<dbReference type="PANTHER" id="PTHR12001">
    <property type="entry name" value="GERANYLGERANYL PYROPHOSPHATE SYNTHASE"/>
    <property type="match status" value="1"/>
</dbReference>
<dbReference type="SFLD" id="SFLDS00005">
    <property type="entry name" value="Isoprenoid_Synthase_Type_I"/>
    <property type="match status" value="1"/>
</dbReference>
<dbReference type="EMBL" id="JAAXLA010000026">
    <property type="protein sequence ID" value="NMH98705.1"/>
    <property type="molecule type" value="Genomic_DNA"/>
</dbReference>
<dbReference type="SFLD" id="SFLDG01017">
    <property type="entry name" value="Polyprenyl_Transferase_Like"/>
    <property type="match status" value="1"/>
</dbReference>
<dbReference type="Proteomes" id="UP000820669">
    <property type="component" value="Unassembled WGS sequence"/>
</dbReference>
<protein>
    <submittedName>
        <fullName evidence="4">Polyprenyl synthetase family protein</fullName>
    </submittedName>
</protein>
<dbReference type="PANTHER" id="PTHR12001:SF86">
    <property type="entry name" value="GERANYLGERANYL DIPHOSPHATE SYNTHASE"/>
    <property type="match status" value="1"/>
</dbReference>
<proteinExistence type="inferred from homology"/>
<dbReference type="CDD" id="cd00685">
    <property type="entry name" value="Trans_IPPS_HT"/>
    <property type="match status" value="1"/>
</dbReference>
<sequence>MTALDVAPGARSAGEVLAWSRGVAEPALREAVGCLPASMRRIAGYHLGWWEADGTAIRGEGGKSIRAALVLLSAEAAGGDAGAAVASAVAVELVHNFSLLHDDIMDGDPTRRHRPTAWRVFGVADAMLAGDAMLALAGKVLAGVPAAAERLAECVIELCDGQSADVAFEHRVDVGIDECTAMAGSKTGALLGCACALGGLSAGAEPGAVADFDDFGRQVGLAFQLVDDLLGIWGDPAATGKPVYSDLASRKKSLPVVAALTSGNAAGHELARRYTGDTLAGGDDLPRLAALIDAAGARDWARERADHHLRIATRSLERAARAPRARADLLTLARFITRRDH</sequence>
<dbReference type="RefSeq" id="WP_169382153.1">
    <property type="nucleotide sequence ID" value="NZ_JAAXLA010000026.1"/>
</dbReference>
<dbReference type="Pfam" id="PF00348">
    <property type="entry name" value="polyprenyl_synt"/>
    <property type="match status" value="1"/>
</dbReference>
<evidence type="ECO:0000256" key="2">
    <source>
        <dbReference type="ARBA" id="ARBA00022842"/>
    </source>
</evidence>
<dbReference type="NCBIfam" id="NF041169">
    <property type="entry name" value="f2_encap_cargo4"/>
    <property type="match status" value="1"/>
</dbReference>
<dbReference type="PROSITE" id="PS00723">
    <property type="entry name" value="POLYPRENYL_SYNTHASE_1"/>
    <property type="match status" value="1"/>
</dbReference>
<dbReference type="PROSITE" id="PS00444">
    <property type="entry name" value="POLYPRENYL_SYNTHASE_2"/>
    <property type="match status" value="1"/>
</dbReference>
<dbReference type="SUPFAM" id="SSF48576">
    <property type="entry name" value="Terpenoid synthases"/>
    <property type="match status" value="1"/>
</dbReference>
<comment type="caution">
    <text evidence="4">The sequence shown here is derived from an EMBL/GenBank/DDBJ whole genome shotgun (WGS) entry which is preliminary data.</text>
</comment>
<evidence type="ECO:0000256" key="1">
    <source>
        <dbReference type="ARBA" id="ARBA00022723"/>
    </source>
</evidence>
<keyword evidence="1" id="KW-0479">Metal-binding</keyword>
<dbReference type="InterPro" id="IPR033749">
    <property type="entry name" value="Polyprenyl_synt_CS"/>
</dbReference>